<dbReference type="Pfam" id="PF01551">
    <property type="entry name" value="Peptidase_M23"/>
    <property type="match status" value="1"/>
</dbReference>
<comment type="caution">
    <text evidence="3">The sequence shown here is derived from an EMBL/GenBank/DDBJ whole genome shotgun (WGS) entry which is preliminary data.</text>
</comment>
<evidence type="ECO:0000256" key="1">
    <source>
        <dbReference type="ARBA" id="ARBA00022729"/>
    </source>
</evidence>
<dbReference type="SUPFAM" id="SSF51261">
    <property type="entry name" value="Duplicated hybrid motif"/>
    <property type="match status" value="1"/>
</dbReference>
<dbReference type="InterPro" id="IPR016047">
    <property type="entry name" value="M23ase_b-sheet_dom"/>
</dbReference>
<protein>
    <recommendedName>
        <fullName evidence="2">M23ase beta-sheet core domain-containing protein</fullName>
    </recommendedName>
</protein>
<proteinExistence type="predicted"/>
<evidence type="ECO:0000313" key="3">
    <source>
        <dbReference type="EMBL" id="GGO59152.1"/>
    </source>
</evidence>
<dbReference type="PANTHER" id="PTHR21666">
    <property type="entry name" value="PEPTIDASE-RELATED"/>
    <property type="match status" value="1"/>
</dbReference>
<dbReference type="Proteomes" id="UP000638043">
    <property type="component" value="Unassembled WGS sequence"/>
</dbReference>
<dbReference type="InterPro" id="IPR011055">
    <property type="entry name" value="Dup_hybrid_motif"/>
</dbReference>
<dbReference type="Gene3D" id="2.70.70.10">
    <property type="entry name" value="Glucose Permease (Domain IIA)"/>
    <property type="match status" value="1"/>
</dbReference>
<keyword evidence="1" id="KW-0732">Signal</keyword>
<name>A0ABQ2MUQ5_9MICO</name>
<gene>
    <name evidence="3" type="ORF">GCM10010910_01440</name>
</gene>
<evidence type="ECO:0000259" key="2">
    <source>
        <dbReference type="Pfam" id="PF01551"/>
    </source>
</evidence>
<feature type="domain" description="M23ase beta-sheet core" evidence="2">
    <location>
        <begin position="268"/>
        <end position="367"/>
    </location>
</feature>
<organism evidence="3 4">
    <name type="scientific">Microbacterium nanhaiense</name>
    <dbReference type="NCBI Taxonomy" id="1301026"/>
    <lineage>
        <taxon>Bacteria</taxon>
        <taxon>Bacillati</taxon>
        <taxon>Actinomycetota</taxon>
        <taxon>Actinomycetes</taxon>
        <taxon>Micrococcales</taxon>
        <taxon>Microbacteriaceae</taxon>
        <taxon>Microbacterium</taxon>
    </lineage>
</organism>
<dbReference type="EMBL" id="BMMQ01000001">
    <property type="protein sequence ID" value="GGO59152.1"/>
    <property type="molecule type" value="Genomic_DNA"/>
</dbReference>
<reference evidence="4" key="1">
    <citation type="journal article" date="2019" name="Int. J. Syst. Evol. Microbiol.">
        <title>The Global Catalogue of Microorganisms (GCM) 10K type strain sequencing project: providing services to taxonomists for standard genome sequencing and annotation.</title>
        <authorList>
            <consortium name="The Broad Institute Genomics Platform"/>
            <consortium name="The Broad Institute Genome Sequencing Center for Infectious Disease"/>
            <person name="Wu L."/>
            <person name="Ma J."/>
        </authorList>
    </citation>
    <scope>NUCLEOTIDE SEQUENCE [LARGE SCALE GENOMIC DNA]</scope>
    <source>
        <strain evidence="4">CGMCC 4.7181</strain>
    </source>
</reference>
<dbReference type="PANTHER" id="PTHR21666:SF289">
    <property type="entry name" value="L-ALA--D-GLU ENDOPEPTIDASE"/>
    <property type="match status" value="1"/>
</dbReference>
<sequence length="373" mass="38906">MPLDPLAKLRARMDTLEKLLRSRYLERSSITDGVMTFIRGRLRLLGGAVLEIVGNVIGSGVFDWTGQVFLKGPWNFSGKGTITGDVDASGQWNQTGNFDVLGGGRIKVGNVLITPGSGGKVTVGTGSAQVVLDGATGKITAGKITINPTADGGSVVFANGSRLFSDDDVTILRSTGELDLHGSDGVVVGGTSLAMNTPKITSAPFTMAAEGDLEFIQWVGRDSRNGEWKLVLPGMGGPMGGPLEFPFSLTLVTSEFGMREHPDGTGPRMHEGMDFAPPAGTPIPAAGSGVVASSGYSSGYGNEVWIDHGMIRGQRIRTHYAHMQNPGVAAGTALGKGSIVGLVGNTGESFGAHLHFEVEVDGVKVNPRDVISE</sequence>
<dbReference type="InterPro" id="IPR050570">
    <property type="entry name" value="Cell_wall_metabolism_enzyme"/>
</dbReference>
<accession>A0ABQ2MUQ5</accession>
<keyword evidence="4" id="KW-1185">Reference proteome</keyword>
<dbReference type="CDD" id="cd12797">
    <property type="entry name" value="M23_peptidase"/>
    <property type="match status" value="1"/>
</dbReference>
<evidence type="ECO:0000313" key="4">
    <source>
        <dbReference type="Proteomes" id="UP000638043"/>
    </source>
</evidence>